<dbReference type="PANTHER" id="PTHR43685">
    <property type="entry name" value="GLYCOSYLTRANSFERASE"/>
    <property type="match status" value="1"/>
</dbReference>
<organism evidence="3 4">
    <name type="scientific">Streptomyces atratus</name>
    <dbReference type="NCBI Taxonomy" id="1893"/>
    <lineage>
        <taxon>Bacteria</taxon>
        <taxon>Bacillati</taxon>
        <taxon>Actinomycetota</taxon>
        <taxon>Actinomycetes</taxon>
        <taxon>Kitasatosporales</taxon>
        <taxon>Streptomycetaceae</taxon>
        <taxon>Streptomyces</taxon>
    </lineage>
</organism>
<evidence type="ECO:0000256" key="1">
    <source>
        <dbReference type="SAM" id="MobiDB-lite"/>
    </source>
</evidence>
<dbReference type="InterPro" id="IPR050834">
    <property type="entry name" value="Glycosyltransf_2"/>
</dbReference>
<dbReference type="AlphaFoldDB" id="A0A1K2F608"/>
<dbReference type="Proteomes" id="UP000181909">
    <property type="component" value="Unassembled WGS sequence"/>
</dbReference>
<dbReference type="InterPro" id="IPR001173">
    <property type="entry name" value="Glyco_trans_2-like"/>
</dbReference>
<name>A0A1K2F608_STRAR</name>
<gene>
    <name evidence="3" type="ORF">SAMN02787144_10353</name>
</gene>
<dbReference type="GO" id="GO:0016740">
    <property type="term" value="F:transferase activity"/>
    <property type="evidence" value="ECO:0007669"/>
    <property type="project" value="UniProtKB-KW"/>
</dbReference>
<reference evidence="3 4" key="1">
    <citation type="submission" date="2016-11" db="EMBL/GenBank/DDBJ databases">
        <authorList>
            <person name="Jaros S."/>
            <person name="Januszkiewicz K."/>
            <person name="Wedrychowicz H."/>
        </authorList>
    </citation>
    <scope>NUCLEOTIDE SEQUENCE [LARGE SCALE GENOMIC DNA]</scope>
    <source>
        <strain evidence="3 4">OK807</strain>
    </source>
</reference>
<feature type="compositionally biased region" description="Basic and acidic residues" evidence="1">
    <location>
        <begin position="361"/>
        <end position="372"/>
    </location>
</feature>
<evidence type="ECO:0000259" key="2">
    <source>
        <dbReference type="Pfam" id="PF00535"/>
    </source>
</evidence>
<feature type="region of interest" description="Disordered" evidence="1">
    <location>
        <begin position="353"/>
        <end position="372"/>
    </location>
</feature>
<protein>
    <submittedName>
        <fullName evidence="3">Glycosyltransferase like family 2</fullName>
    </submittedName>
</protein>
<feature type="domain" description="Glycosyltransferase 2-like" evidence="2">
    <location>
        <begin position="7"/>
        <end position="136"/>
    </location>
</feature>
<dbReference type="Gene3D" id="3.90.550.10">
    <property type="entry name" value="Spore Coat Polysaccharide Biosynthesis Protein SpsA, Chain A"/>
    <property type="match status" value="1"/>
</dbReference>
<evidence type="ECO:0000313" key="3">
    <source>
        <dbReference type="EMBL" id="SFY43239.1"/>
    </source>
</evidence>
<evidence type="ECO:0000313" key="4">
    <source>
        <dbReference type="Proteomes" id="UP000181909"/>
    </source>
</evidence>
<accession>A0A1K2F608</accession>
<dbReference type="InterPro" id="IPR029044">
    <property type="entry name" value="Nucleotide-diphossugar_trans"/>
</dbReference>
<proteinExistence type="predicted"/>
<dbReference type="EMBL" id="FPJO01000035">
    <property type="protein sequence ID" value="SFY43239.1"/>
    <property type="molecule type" value="Genomic_DNA"/>
</dbReference>
<sequence length="372" mass="41675">MRNHGLSVVTPTFGNPELVDAMLESCVAAGKRIDVPWEHIVVDSTPDPEEAELIRRSCGRHGASYHRRVTAVGPKRNVGIDHAQYSIVLFIDSDCQATHDLFVEHLKGHEKENVAGVAGPTEMMGSDAAFVWQVVRKAKQYNHCYEWPRRYSVMGWSTTSNLSIHRDVLREVDGFDEFPLTIQGADDVDLGVRISMAGYTIISRETAVVRHSRAPMIRVRQVASRVFTYGRADGWLCKKHPQLTTYYANPFVLVASAFVIGGLLRGRAPRVARVAGPGTALFLLARETLSRHERGSGVKGLKEDAVCSLVDLCFDAGEVHAALSQLEPSGLVRRFRYVQREWFQPREIEEQEARFVASPRNQEERNENPGNR</sequence>
<dbReference type="RefSeq" id="WP_072489087.1">
    <property type="nucleotide sequence ID" value="NZ_FPJO01000035.1"/>
</dbReference>
<dbReference type="PANTHER" id="PTHR43685:SF3">
    <property type="entry name" value="SLR2126 PROTEIN"/>
    <property type="match status" value="1"/>
</dbReference>
<dbReference type="STRING" id="1893.SAMN02787144_10353"/>
<keyword evidence="3" id="KW-0808">Transferase</keyword>
<dbReference type="SUPFAM" id="SSF53448">
    <property type="entry name" value="Nucleotide-diphospho-sugar transferases"/>
    <property type="match status" value="1"/>
</dbReference>
<dbReference type="Pfam" id="PF00535">
    <property type="entry name" value="Glycos_transf_2"/>
    <property type="match status" value="1"/>
</dbReference>